<reference evidence="1" key="1">
    <citation type="journal article" date="2022" name="New Phytol.">
        <title>Evolutionary transition to the ectomycorrhizal habit in the genomes of a hyperdiverse lineage of mushroom-forming fungi.</title>
        <authorList>
            <person name="Looney B."/>
            <person name="Miyauchi S."/>
            <person name="Morin E."/>
            <person name="Drula E."/>
            <person name="Courty P.E."/>
            <person name="Kohler A."/>
            <person name="Kuo A."/>
            <person name="LaButti K."/>
            <person name="Pangilinan J."/>
            <person name="Lipzen A."/>
            <person name="Riley R."/>
            <person name="Andreopoulos W."/>
            <person name="He G."/>
            <person name="Johnson J."/>
            <person name="Nolan M."/>
            <person name="Tritt A."/>
            <person name="Barry K.W."/>
            <person name="Grigoriev I.V."/>
            <person name="Nagy L.G."/>
            <person name="Hibbett D."/>
            <person name="Henrissat B."/>
            <person name="Matheny P.B."/>
            <person name="Labbe J."/>
            <person name="Martin F.M."/>
        </authorList>
    </citation>
    <scope>NUCLEOTIDE SEQUENCE</scope>
    <source>
        <strain evidence="1">BPL690</strain>
    </source>
</reference>
<protein>
    <submittedName>
        <fullName evidence="1">Uncharacterized protein</fullName>
    </submittedName>
</protein>
<organism evidence="1 2">
    <name type="scientific">Multifurca ochricompacta</name>
    <dbReference type="NCBI Taxonomy" id="376703"/>
    <lineage>
        <taxon>Eukaryota</taxon>
        <taxon>Fungi</taxon>
        <taxon>Dikarya</taxon>
        <taxon>Basidiomycota</taxon>
        <taxon>Agaricomycotina</taxon>
        <taxon>Agaricomycetes</taxon>
        <taxon>Russulales</taxon>
        <taxon>Russulaceae</taxon>
        <taxon>Multifurca</taxon>
    </lineage>
</organism>
<evidence type="ECO:0000313" key="1">
    <source>
        <dbReference type="EMBL" id="KAI0296080.1"/>
    </source>
</evidence>
<keyword evidence="2" id="KW-1185">Reference proteome</keyword>
<gene>
    <name evidence="1" type="ORF">B0F90DRAFT_1669919</name>
</gene>
<dbReference type="AlphaFoldDB" id="A0AAD4QK16"/>
<dbReference type="EMBL" id="WTXG01000052">
    <property type="protein sequence ID" value="KAI0296080.1"/>
    <property type="molecule type" value="Genomic_DNA"/>
</dbReference>
<proteinExistence type="predicted"/>
<sequence>MNNDQGAKAKGGCWDSLFNSRIPNGIFKNKKWLVAYITMQLQPWLVPLPEQLARQAVSPRQLVWMVDPSNPRLLSRTSAKSHLWVADPHTKSGGAVIAWRGSDTITASKIPTHGKVIRSKLLLGGVPLGTVGRFLVETKPCEARCLATAPRKLHGRHAGVFAKAPTPSGDNSAVFD</sequence>
<dbReference type="Proteomes" id="UP001203297">
    <property type="component" value="Unassembled WGS sequence"/>
</dbReference>
<accession>A0AAD4QK16</accession>
<comment type="caution">
    <text evidence="1">The sequence shown here is derived from an EMBL/GenBank/DDBJ whole genome shotgun (WGS) entry which is preliminary data.</text>
</comment>
<evidence type="ECO:0000313" key="2">
    <source>
        <dbReference type="Proteomes" id="UP001203297"/>
    </source>
</evidence>
<name>A0AAD4QK16_9AGAM</name>